<dbReference type="Proteomes" id="UP000318946">
    <property type="component" value="Chromosome"/>
</dbReference>
<dbReference type="Gene3D" id="2.160.20.110">
    <property type="match status" value="2"/>
</dbReference>
<gene>
    <name evidence="2" type="ORF">A5CBH24_08240</name>
</gene>
<organism evidence="2 3">
    <name type="scientific">Alistipes communis</name>
    <dbReference type="NCBI Taxonomy" id="2585118"/>
    <lineage>
        <taxon>Bacteria</taxon>
        <taxon>Pseudomonadati</taxon>
        <taxon>Bacteroidota</taxon>
        <taxon>Bacteroidia</taxon>
        <taxon>Bacteroidales</taxon>
        <taxon>Rikenellaceae</taxon>
        <taxon>Alistipes</taxon>
    </lineage>
</organism>
<proteinExistence type="predicted"/>
<evidence type="ECO:0000313" key="3">
    <source>
        <dbReference type="Proteomes" id="UP000318946"/>
    </source>
</evidence>
<sequence length="1109" mass="114012">MKKIFAVLGLAAVTMGSCTTDISEDVTNARGTTELTAALEGTRTHLGDKDGNTGLYKVYWSNGDCIAVNGRQSDALSNVEEGTASAAFFVNEAINPPYDVIYPASAYVDGKVVLPAVQNRNGASFAEGAAVLVGRGQTPSVVLKNACGFVKIRLTKGTEGCDAVDRIRFYGNSHEPLCGEFDIDYTASALVIPDAEVEESRQSVTLACGEGITLDADAEAFVVAVPAQTFAAGFTVEIVDPEGHLMRMRSDKEQVVSAGKMLAMPAVAFAPTETVAETEIRSAADMLALAENVRNGILGGSYYLAGDIDMAEVSDWKGIGVGDLNNAFNGTFDGRGFSIKNLKSAWPLFNFTLGESVIKNVTIDASCEFANTLSPDDKISLGALVGMGRGVVEDCVNNAKVSYAGTSGFDIYVGGLVGRIYRTGRISGCVNNGDVSAAAQASGKVVCAGGVLGTFDRSDDAGDTAEVHSNTNNGTVTNSSDVKTLCVGGVVGRSSNGTCVIRDCINKGTVVSNSTAVNKVQANRSNFVGGVSGQNSGSISGCTNHGDVSSTSYYWETRIGGVAGTVFGGQRISGCTNETEATVTTKYERKFNSENAAVVDQEHLGGVIGQCEGSIIDCTNRGTVDQASDPRTVNAGGICGFVRNAAESLSGNANEGEVRIGGAVTLATVGGVYGSFGKAQTVADAATTNRGGVTVSGIESIEGAYLRLGGIVGFAYPGTVLSNLTNAGDMTVDLQSKFSYYAVGGIAGSVECGASSCVNEGSLRLNNNQLLTKGMCKIFVGGIVGINYRPTDDGPHIYEDCANRAEIGFATTDNAFKVLPSFTGGILGYTEHPVEVRNCEGAAYINVNNANAKENGIFTATGGIVGAVKGTAALIEKCHVTADMRHYQYNNTWDDPLSAANGGGIVGCALGADEVNRIAITGCSCSGMVESKRSGAAGIVGYARFSDISDCGFTGGIEGSGPHFAGGIAGTLANSTIAGCTVKAKNIYGHNASSPSLIGVSGIAAYVVGVSSVSDCKAYATLIRNSTVLGTEDASVTPDNLFGMGMIVGIDAGTTTVTNCGVGGSFYLGASEKPQELILTLDADSYAKGIIGSGKTATVGGCYYWNGEE</sequence>
<dbReference type="Pfam" id="PF07581">
    <property type="entry name" value="Glug"/>
    <property type="match status" value="1"/>
</dbReference>
<dbReference type="EMBL" id="AP019735">
    <property type="protein sequence ID" value="BBL03511.1"/>
    <property type="molecule type" value="Genomic_DNA"/>
</dbReference>
<evidence type="ECO:0000259" key="1">
    <source>
        <dbReference type="Pfam" id="PF07581"/>
    </source>
</evidence>
<dbReference type="OrthoDB" id="1082012at2"/>
<dbReference type="RefSeq" id="WP_141412299.1">
    <property type="nucleotide sequence ID" value="NZ_AP019735.1"/>
</dbReference>
<protein>
    <recommendedName>
        <fullName evidence="1">GLUG domain-containing protein</fullName>
    </recommendedName>
</protein>
<reference evidence="3" key="1">
    <citation type="submission" date="2019-06" db="EMBL/GenBank/DDBJ databases">
        <title>Alistipes onderdonkii subsp. vulgaris subsp. nov., Alistipes dispar sp. nov. and Alistipes communis sp. nov., isolated from human faeces, and creation of Alistipes onderdonkii subsp. onderdonkii subsp. nov.</title>
        <authorList>
            <person name="Sakamoto M."/>
            <person name="Ikeyama N."/>
            <person name="Ogata Y."/>
            <person name="Suda W."/>
            <person name="Iino T."/>
            <person name="Hattori M."/>
            <person name="Ohkuma M."/>
        </authorList>
    </citation>
    <scope>NUCLEOTIDE SEQUENCE [LARGE SCALE GENOMIC DNA]</scope>
    <source>
        <strain evidence="3">5CBH24</strain>
    </source>
</reference>
<keyword evidence="3" id="KW-1185">Reference proteome</keyword>
<dbReference type="AlphaFoldDB" id="A0A4Y1WQY9"/>
<name>A0A4Y1WQY9_9BACT</name>
<dbReference type="KEGG" id="acou:A5CBH24_08240"/>
<dbReference type="PROSITE" id="PS51257">
    <property type="entry name" value="PROKAR_LIPOPROTEIN"/>
    <property type="match status" value="1"/>
</dbReference>
<accession>A0A4Y1WQY9</accession>
<evidence type="ECO:0000313" key="2">
    <source>
        <dbReference type="EMBL" id="BBL03511.1"/>
    </source>
</evidence>
<dbReference type="GeneID" id="78341536"/>
<feature type="domain" description="GLUG" evidence="1">
    <location>
        <begin position="412"/>
        <end position="436"/>
    </location>
</feature>
<dbReference type="InterPro" id="IPR011493">
    <property type="entry name" value="GLUG"/>
</dbReference>